<dbReference type="InterPro" id="IPR005644">
    <property type="entry name" value="NolW-like"/>
</dbReference>
<sequence length="270" mass="29725">MISRRWPLLLALLLGCTAQAAPRTEILPLHYRTADELLPTVQTVLGGEGRVSAYGNQLIVNAEPEKIAELQALLPQLDTRPRRLLISVDSQQQRDSRQRGYRVDGGIDAGNVEIVGGRDERHGQDQLRIIRRSSQGSDGSLQQVQATEGYPAQIMVGQSVPVRTLVRDAYGYPREVIEYRDASRGFQVVASVQGEEVQLSIYSQQDRLASPRGAIATQRTDTRVSGRLGEWIDLGGISESGRDSRSTLLSRQAGASSQTQALRLKVELLE</sequence>
<gene>
    <name evidence="3" type="ORF">SAMN05216221_0565</name>
</gene>
<dbReference type="EMBL" id="LT629751">
    <property type="protein sequence ID" value="SDR88506.1"/>
    <property type="molecule type" value="Genomic_DNA"/>
</dbReference>
<dbReference type="Gene3D" id="3.30.1370.120">
    <property type="match status" value="1"/>
</dbReference>
<dbReference type="AlphaFoldDB" id="A0A1H1MP30"/>
<feature type="signal peptide" evidence="1">
    <location>
        <begin position="1"/>
        <end position="20"/>
    </location>
</feature>
<reference evidence="4" key="1">
    <citation type="submission" date="2016-10" db="EMBL/GenBank/DDBJ databases">
        <authorList>
            <person name="Varghese N."/>
            <person name="Submissions S."/>
        </authorList>
    </citation>
    <scope>NUCLEOTIDE SEQUENCE [LARGE SCALE GENOMIC DNA]</scope>
    <source>
        <strain evidence="4">KCTC 32247</strain>
    </source>
</reference>
<dbReference type="STRING" id="1392877.SAMN05216221_0565"/>
<protein>
    <submittedName>
        <fullName evidence="3">Type II and III secretion system protein</fullName>
    </submittedName>
</protein>
<evidence type="ECO:0000313" key="4">
    <source>
        <dbReference type="Proteomes" id="UP000243359"/>
    </source>
</evidence>
<feature type="chain" id="PRO_5009254602" evidence="1">
    <location>
        <begin position="21"/>
        <end position="270"/>
    </location>
</feature>
<evidence type="ECO:0000259" key="2">
    <source>
        <dbReference type="Pfam" id="PF03958"/>
    </source>
</evidence>
<dbReference type="RefSeq" id="WP_231975682.1">
    <property type="nucleotide sequence ID" value="NZ_LT629751.1"/>
</dbReference>
<accession>A0A1H1MP30</accession>
<organism evidence="3 4">
    <name type="scientific">Pseudomonas oryzae</name>
    <dbReference type="NCBI Taxonomy" id="1392877"/>
    <lineage>
        <taxon>Bacteria</taxon>
        <taxon>Pseudomonadati</taxon>
        <taxon>Pseudomonadota</taxon>
        <taxon>Gammaproteobacteria</taxon>
        <taxon>Pseudomonadales</taxon>
        <taxon>Pseudomonadaceae</taxon>
        <taxon>Pseudomonas</taxon>
    </lineage>
</organism>
<dbReference type="Pfam" id="PF03958">
    <property type="entry name" value="Secretin_N"/>
    <property type="match status" value="1"/>
</dbReference>
<dbReference type="Proteomes" id="UP000243359">
    <property type="component" value="Chromosome I"/>
</dbReference>
<name>A0A1H1MP30_9PSED</name>
<feature type="domain" description="NolW-like" evidence="2">
    <location>
        <begin position="24"/>
        <end position="82"/>
    </location>
</feature>
<proteinExistence type="predicted"/>
<evidence type="ECO:0000256" key="1">
    <source>
        <dbReference type="SAM" id="SignalP"/>
    </source>
</evidence>
<dbReference type="InterPro" id="IPR038591">
    <property type="entry name" value="NolW-like_sf"/>
</dbReference>
<keyword evidence="1" id="KW-0732">Signal</keyword>
<keyword evidence="4" id="KW-1185">Reference proteome</keyword>
<dbReference type="PROSITE" id="PS51257">
    <property type="entry name" value="PROKAR_LIPOPROTEIN"/>
    <property type="match status" value="1"/>
</dbReference>
<evidence type="ECO:0000313" key="3">
    <source>
        <dbReference type="EMBL" id="SDR88506.1"/>
    </source>
</evidence>